<dbReference type="Proteomes" id="UP000427281">
    <property type="component" value="Chromosome"/>
</dbReference>
<dbReference type="EMBL" id="CP043930">
    <property type="protein sequence ID" value="QGQ23658.1"/>
    <property type="molecule type" value="Genomic_DNA"/>
</dbReference>
<organism evidence="1 2">
    <name type="scientific">Gimesia benthica</name>
    <dbReference type="NCBI Taxonomy" id="2608982"/>
    <lineage>
        <taxon>Bacteria</taxon>
        <taxon>Pseudomonadati</taxon>
        <taxon>Planctomycetota</taxon>
        <taxon>Planctomycetia</taxon>
        <taxon>Planctomycetales</taxon>
        <taxon>Planctomycetaceae</taxon>
        <taxon>Gimesia</taxon>
    </lineage>
</organism>
<dbReference type="AlphaFoldDB" id="A0A6I6ABW4"/>
<proteinExistence type="predicted"/>
<keyword evidence="2" id="KW-1185">Reference proteome</keyword>
<protein>
    <submittedName>
        <fullName evidence="1">Uncharacterized protein</fullName>
    </submittedName>
</protein>
<dbReference type="KEGG" id="gim:F1728_13645"/>
<sequence>MLKSISSFQINRRVILFVLCIAAIFTSTSTIQAQKLVFDQGSADMIASDWLEDTITKKYVSPWTSFTGYASNIEFRFTRKRDLDGLDYYHYYFRNTGPNLTTFSFKLPWKTAAGTTREESGTLKIKPHSNANNIGQFFIGARGQELIPELVIEETVDSNKPVIETDSWFDSPATPGGRQSAIKFKSIQAFSNKLLLNFDYEGLAKGSITASVTFRAAGGGRVIGHASKTLLPKHVTGRFTNVSIPYSMKSFNLPPGTHSIEFTVTLTQNRSNSVLGRSQARSMTCSIKKAGPTATFEDLEINSSAIKASFRHAGFQSQQARLRVHFNDQKKNIKYPTLSTSFKPAHDPGKYNQMQVQIPGQHFGSGYHDLTYYATIEINGQVIAKSRTRNMWWCTGQNLGSLRTKSNSVTIECRDHGSVDGDAVAIYRNGQVVKSRILLKCNNTYTQINLEKGNNVISFRALNEGTSSPNTAEFRVADSKGNYLTPAKEWSVSTGKLARIVVIRE</sequence>
<gene>
    <name evidence="1" type="ORF">F1728_13645</name>
</gene>
<evidence type="ECO:0000313" key="1">
    <source>
        <dbReference type="EMBL" id="QGQ23658.1"/>
    </source>
</evidence>
<dbReference type="RefSeq" id="WP_155364581.1">
    <property type="nucleotide sequence ID" value="NZ_CP043930.1"/>
</dbReference>
<evidence type="ECO:0000313" key="2">
    <source>
        <dbReference type="Proteomes" id="UP000427281"/>
    </source>
</evidence>
<reference evidence="1 2" key="1">
    <citation type="submission" date="2019-09" db="EMBL/GenBank/DDBJ databases">
        <title>Gimesia benthica sp. nov., a novel bacterium isolated from deep-sea water of the Northwest Indian Ocean.</title>
        <authorList>
            <person name="Dai X."/>
        </authorList>
    </citation>
    <scope>NUCLEOTIDE SEQUENCE [LARGE SCALE GENOMIC DNA]</scope>
    <source>
        <strain evidence="1 2">E7</strain>
    </source>
</reference>
<name>A0A6I6ABW4_9PLAN</name>
<accession>A0A6I6ABW4</accession>